<proteinExistence type="predicted"/>
<sequence>MCIHYTLLAVQGSGNFNAPLAVYHAAAYQQEIEVDDDKPTELQALKALDDPAPKETAKWPIADLRIVQPYVYLAVPRKYTENSAVYVIEPKHFNSSKDWDPEMMERNRIMLRRWASNQRILTLREMGDDDQFKNLYMGLLEEERAQIPEQIVEQYIDDYASGEETDGIDEGEYTPFYPREIEALEKAMAQELDTTGDIKMEIKTTESDEEVPNKESMDKDDRLKDRSVYLHEQDTGLADFDDKRYRLLHIWDVDDQLRREHTTRVYLPDSEAEQEAEEEEAERQEYLRGEKWVRRRNRRIDAGLDPSSSSDGLTSEESASESEEELEYMNPERPEMMPQPQYMPVGIEYLGVEQNMVE</sequence>
<feature type="compositionally biased region" description="Low complexity" evidence="1">
    <location>
        <begin position="303"/>
        <end position="317"/>
    </location>
</feature>
<dbReference type="GeneID" id="25907245"/>
<dbReference type="RefSeq" id="XP_014154822.1">
    <property type="nucleotide sequence ID" value="XM_014299347.1"/>
</dbReference>
<feature type="region of interest" description="Disordered" evidence="1">
    <location>
        <begin position="201"/>
        <end position="221"/>
    </location>
</feature>
<keyword evidence="3" id="KW-1185">Reference proteome</keyword>
<gene>
    <name evidence="2" type="ORF">SARC_06741</name>
</gene>
<evidence type="ECO:0000256" key="1">
    <source>
        <dbReference type="SAM" id="MobiDB-lite"/>
    </source>
</evidence>
<name>A0A0L0FVP2_9EUKA</name>
<evidence type="ECO:0000313" key="2">
    <source>
        <dbReference type="EMBL" id="KNC80920.1"/>
    </source>
</evidence>
<protein>
    <submittedName>
        <fullName evidence="2">Uncharacterized protein</fullName>
    </submittedName>
</protein>
<organism evidence="2 3">
    <name type="scientific">Sphaeroforma arctica JP610</name>
    <dbReference type="NCBI Taxonomy" id="667725"/>
    <lineage>
        <taxon>Eukaryota</taxon>
        <taxon>Ichthyosporea</taxon>
        <taxon>Ichthyophonida</taxon>
        <taxon>Sphaeroforma</taxon>
    </lineage>
</organism>
<feature type="compositionally biased region" description="Acidic residues" evidence="1">
    <location>
        <begin position="270"/>
        <end position="282"/>
    </location>
</feature>
<dbReference type="AlphaFoldDB" id="A0A0L0FVP2"/>
<dbReference type="Proteomes" id="UP000054560">
    <property type="component" value="Unassembled WGS sequence"/>
</dbReference>
<accession>A0A0L0FVP2</accession>
<evidence type="ECO:0000313" key="3">
    <source>
        <dbReference type="Proteomes" id="UP000054560"/>
    </source>
</evidence>
<feature type="compositionally biased region" description="Basic and acidic residues" evidence="1">
    <location>
        <begin position="283"/>
        <end position="292"/>
    </location>
</feature>
<reference evidence="2 3" key="1">
    <citation type="submission" date="2011-02" db="EMBL/GenBank/DDBJ databases">
        <title>The Genome Sequence of Sphaeroforma arctica JP610.</title>
        <authorList>
            <consortium name="The Broad Institute Genome Sequencing Platform"/>
            <person name="Russ C."/>
            <person name="Cuomo C."/>
            <person name="Young S.K."/>
            <person name="Zeng Q."/>
            <person name="Gargeya S."/>
            <person name="Alvarado L."/>
            <person name="Berlin A."/>
            <person name="Chapman S.B."/>
            <person name="Chen Z."/>
            <person name="Freedman E."/>
            <person name="Gellesch M."/>
            <person name="Goldberg J."/>
            <person name="Griggs A."/>
            <person name="Gujja S."/>
            <person name="Heilman E."/>
            <person name="Heiman D."/>
            <person name="Howarth C."/>
            <person name="Mehta T."/>
            <person name="Neiman D."/>
            <person name="Pearson M."/>
            <person name="Roberts A."/>
            <person name="Saif S."/>
            <person name="Shea T."/>
            <person name="Shenoy N."/>
            <person name="Sisk P."/>
            <person name="Stolte C."/>
            <person name="Sykes S."/>
            <person name="White J."/>
            <person name="Yandava C."/>
            <person name="Burger G."/>
            <person name="Gray M.W."/>
            <person name="Holland P.W.H."/>
            <person name="King N."/>
            <person name="Lang F.B.F."/>
            <person name="Roger A.J."/>
            <person name="Ruiz-Trillo I."/>
            <person name="Haas B."/>
            <person name="Nusbaum C."/>
            <person name="Birren B."/>
        </authorList>
    </citation>
    <scope>NUCLEOTIDE SEQUENCE [LARGE SCALE GENOMIC DNA]</scope>
    <source>
        <strain evidence="2 3">JP610</strain>
    </source>
</reference>
<feature type="region of interest" description="Disordered" evidence="1">
    <location>
        <begin position="268"/>
        <end position="340"/>
    </location>
</feature>
<dbReference type="EMBL" id="KQ242090">
    <property type="protein sequence ID" value="KNC80920.1"/>
    <property type="molecule type" value="Genomic_DNA"/>
</dbReference>
<feature type="compositionally biased region" description="Acidic residues" evidence="1">
    <location>
        <begin position="318"/>
        <end position="327"/>
    </location>
</feature>